<dbReference type="AlphaFoldDB" id="A0A1J8PJ67"/>
<comment type="caution">
    <text evidence="1">The sequence shown here is derived from an EMBL/GenBank/DDBJ whole genome shotgun (WGS) entry which is preliminary data.</text>
</comment>
<keyword evidence="2" id="KW-1185">Reference proteome</keyword>
<sequence>MAFHSSPVTAGAYCRI</sequence>
<dbReference type="EMBL" id="LVVM01006072">
    <property type="protein sequence ID" value="OJA08981.1"/>
    <property type="molecule type" value="Genomic_DNA"/>
</dbReference>
<reference evidence="1 2" key="1">
    <citation type="submission" date="2016-03" db="EMBL/GenBank/DDBJ databases">
        <title>Comparative genomics of the ectomycorrhizal sister species Rhizopogon vinicolor and Rhizopogon vesiculosus (Basidiomycota: Boletales) reveals a divergence of the mating type B locus.</title>
        <authorList>
            <person name="Mujic A.B."/>
            <person name="Kuo A."/>
            <person name="Tritt A."/>
            <person name="Lipzen A."/>
            <person name="Chen C."/>
            <person name="Johnson J."/>
            <person name="Sharma A."/>
            <person name="Barry K."/>
            <person name="Grigoriev I.V."/>
            <person name="Spatafora J.W."/>
        </authorList>
    </citation>
    <scope>NUCLEOTIDE SEQUENCE [LARGE SCALE GENOMIC DNA]</scope>
    <source>
        <strain evidence="1 2">AM-OR11-056</strain>
    </source>
</reference>
<accession>A0A1J8PJ67</accession>
<protein>
    <submittedName>
        <fullName evidence="1">Uncharacterized protein</fullName>
    </submittedName>
</protein>
<proteinExistence type="predicted"/>
<dbReference type="Proteomes" id="UP000183567">
    <property type="component" value="Unassembled WGS sequence"/>
</dbReference>
<name>A0A1J8PJ67_9AGAM</name>
<evidence type="ECO:0000313" key="2">
    <source>
        <dbReference type="Proteomes" id="UP000183567"/>
    </source>
</evidence>
<gene>
    <name evidence="1" type="ORF">AZE42_08060</name>
</gene>
<organism evidence="1 2">
    <name type="scientific">Rhizopogon vesiculosus</name>
    <dbReference type="NCBI Taxonomy" id="180088"/>
    <lineage>
        <taxon>Eukaryota</taxon>
        <taxon>Fungi</taxon>
        <taxon>Dikarya</taxon>
        <taxon>Basidiomycota</taxon>
        <taxon>Agaricomycotina</taxon>
        <taxon>Agaricomycetes</taxon>
        <taxon>Agaricomycetidae</taxon>
        <taxon>Boletales</taxon>
        <taxon>Suillineae</taxon>
        <taxon>Rhizopogonaceae</taxon>
        <taxon>Rhizopogon</taxon>
    </lineage>
</organism>
<evidence type="ECO:0000313" key="1">
    <source>
        <dbReference type="EMBL" id="OJA08981.1"/>
    </source>
</evidence>